<protein>
    <submittedName>
        <fullName evidence="1">Uncharacterized protein</fullName>
    </submittedName>
</protein>
<comment type="caution">
    <text evidence="1">The sequence shown here is derived from an EMBL/GenBank/DDBJ whole genome shotgun (WGS) entry which is preliminary data.</text>
</comment>
<evidence type="ECO:0000313" key="2">
    <source>
        <dbReference type="Proteomes" id="UP001140234"/>
    </source>
</evidence>
<sequence length="232" mass="24630">MRASRISRTISMLQMTIKNPSRSRHDSRRGSGSSNSSSTLNGLGALRSRSPAPSSHSPEDKPALPTVGFQLPAIETGDAIALDAPPTPSPQPLALGSCASLNTLRDRPVIRFAPAAGADVADPDGARGGMPRLLIRELIPTSAISQVTQLSEVDGSFRVTVQATMPDGSPVELVFKQLCKEAAGLWLRMFKRAVAMVAVEESVARGNDNYHLLVNPRLNPVNPTHMPLVAAL</sequence>
<dbReference type="EMBL" id="JANBUJ010003803">
    <property type="protein sequence ID" value="KAJ2759389.1"/>
    <property type="molecule type" value="Genomic_DNA"/>
</dbReference>
<evidence type="ECO:0000313" key="1">
    <source>
        <dbReference type="EMBL" id="KAJ2759389.1"/>
    </source>
</evidence>
<keyword evidence="2" id="KW-1185">Reference proteome</keyword>
<gene>
    <name evidence="1" type="ORF">IWQ57_006568</name>
</gene>
<name>A0ACC1JJD2_9FUNG</name>
<organism evidence="1 2">
    <name type="scientific">Coemansia nantahalensis</name>
    <dbReference type="NCBI Taxonomy" id="2789366"/>
    <lineage>
        <taxon>Eukaryota</taxon>
        <taxon>Fungi</taxon>
        <taxon>Fungi incertae sedis</taxon>
        <taxon>Zoopagomycota</taxon>
        <taxon>Kickxellomycotina</taxon>
        <taxon>Kickxellomycetes</taxon>
        <taxon>Kickxellales</taxon>
        <taxon>Kickxellaceae</taxon>
        <taxon>Coemansia</taxon>
    </lineage>
</organism>
<accession>A0ACC1JJD2</accession>
<dbReference type="Proteomes" id="UP001140234">
    <property type="component" value="Unassembled WGS sequence"/>
</dbReference>
<proteinExistence type="predicted"/>
<reference evidence="1" key="1">
    <citation type="submission" date="2022-07" db="EMBL/GenBank/DDBJ databases">
        <title>Phylogenomic reconstructions and comparative analyses of Kickxellomycotina fungi.</title>
        <authorList>
            <person name="Reynolds N.K."/>
            <person name="Stajich J.E."/>
            <person name="Barry K."/>
            <person name="Grigoriev I.V."/>
            <person name="Crous P."/>
            <person name="Smith M.E."/>
        </authorList>
    </citation>
    <scope>NUCLEOTIDE SEQUENCE</scope>
    <source>
        <strain evidence="1">CBS 109366</strain>
    </source>
</reference>